<reference evidence="7" key="1">
    <citation type="submission" date="2020-07" db="EMBL/GenBank/DDBJ databases">
        <title>Multicomponent nature underlies the extraordinary mechanical properties of spider dragline silk.</title>
        <authorList>
            <person name="Kono N."/>
            <person name="Nakamura H."/>
            <person name="Mori M."/>
            <person name="Yoshida Y."/>
            <person name="Ohtoshi R."/>
            <person name="Malay A.D."/>
            <person name="Moran D.A.P."/>
            <person name="Tomita M."/>
            <person name="Numata K."/>
            <person name="Arakawa K."/>
        </authorList>
    </citation>
    <scope>NUCLEOTIDE SEQUENCE</scope>
</reference>
<comment type="subcellular location">
    <subcellularLocation>
        <location evidence="1">Membrane</location>
        <topology evidence="1">Single-pass type II membrane protein</topology>
    </subcellularLocation>
</comment>
<dbReference type="GO" id="GO:0005890">
    <property type="term" value="C:sodium:potassium-exchanging ATPase complex"/>
    <property type="evidence" value="ECO:0007669"/>
    <property type="project" value="InterPro"/>
</dbReference>
<keyword evidence="4" id="KW-0735">Signal-anchor</keyword>
<organism evidence="7 8">
    <name type="scientific">Trichonephila clavata</name>
    <name type="common">Joro spider</name>
    <name type="synonym">Nephila clavata</name>
    <dbReference type="NCBI Taxonomy" id="2740835"/>
    <lineage>
        <taxon>Eukaryota</taxon>
        <taxon>Metazoa</taxon>
        <taxon>Ecdysozoa</taxon>
        <taxon>Arthropoda</taxon>
        <taxon>Chelicerata</taxon>
        <taxon>Arachnida</taxon>
        <taxon>Araneae</taxon>
        <taxon>Araneomorphae</taxon>
        <taxon>Entelegynae</taxon>
        <taxon>Araneoidea</taxon>
        <taxon>Nephilidae</taxon>
        <taxon>Trichonephila</taxon>
    </lineage>
</organism>
<dbReference type="GO" id="GO:0006883">
    <property type="term" value="P:intracellular sodium ion homeostasis"/>
    <property type="evidence" value="ECO:0007669"/>
    <property type="project" value="TreeGrafter"/>
</dbReference>
<dbReference type="PANTHER" id="PTHR11523">
    <property type="entry name" value="SODIUM/POTASSIUM-DEPENDENT ATPASE BETA SUBUNIT"/>
    <property type="match status" value="1"/>
</dbReference>
<evidence type="ECO:0000256" key="1">
    <source>
        <dbReference type="ARBA" id="ARBA00004606"/>
    </source>
</evidence>
<comment type="similarity">
    <text evidence="2">Belongs to the X(+)/potassium ATPases subunit beta family.</text>
</comment>
<dbReference type="Proteomes" id="UP000887116">
    <property type="component" value="Unassembled WGS sequence"/>
</dbReference>
<name>A0A8X6M0H7_TRICU</name>
<dbReference type="OrthoDB" id="6745035at2759"/>
<evidence type="ECO:0000256" key="2">
    <source>
        <dbReference type="ARBA" id="ARBA00005876"/>
    </source>
</evidence>
<keyword evidence="5" id="KW-1133">Transmembrane helix</keyword>
<evidence type="ECO:0000256" key="6">
    <source>
        <dbReference type="ARBA" id="ARBA00023136"/>
    </source>
</evidence>
<evidence type="ECO:0000256" key="5">
    <source>
        <dbReference type="ARBA" id="ARBA00022989"/>
    </source>
</evidence>
<dbReference type="PANTHER" id="PTHR11523:SF28">
    <property type="entry name" value="NA_K-ATPASE BETA SUBUNIT ISOFORM 4-RELATED"/>
    <property type="match status" value="1"/>
</dbReference>
<evidence type="ECO:0000256" key="4">
    <source>
        <dbReference type="ARBA" id="ARBA00022968"/>
    </source>
</evidence>
<evidence type="ECO:0000256" key="3">
    <source>
        <dbReference type="ARBA" id="ARBA00022692"/>
    </source>
</evidence>
<accession>A0A8X6M0H7</accession>
<dbReference type="Pfam" id="PF00287">
    <property type="entry name" value="Na_K-ATPase"/>
    <property type="match status" value="1"/>
</dbReference>
<dbReference type="GO" id="GO:0036376">
    <property type="term" value="P:sodium ion export across plasma membrane"/>
    <property type="evidence" value="ECO:0007669"/>
    <property type="project" value="TreeGrafter"/>
</dbReference>
<dbReference type="GO" id="GO:0001671">
    <property type="term" value="F:ATPase activator activity"/>
    <property type="evidence" value="ECO:0007669"/>
    <property type="project" value="TreeGrafter"/>
</dbReference>
<gene>
    <name evidence="7" type="primary">AVEN_144977_1</name>
    <name evidence="7" type="ORF">TNCT_731081</name>
</gene>
<evidence type="ECO:0000313" key="7">
    <source>
        <dbReference type="EMBL" id="GFR28750.1"/>
    </source>
</evidence>
<keyword evidence="6" id="KW-0472">Membrane</keyword>
<sequence length="291" mass="33274">MQLRVECIVYSFGWGICTIKEDNRLEIHNYAQKSKLSSDHSSQITSTSCELRLQIVRQHVMLRLVPVYVTGSLVPTVKKGTLRIYPYFSGYEDGIKSHYFTSLPPNNVSGIVNSLHELLTSYPEKHEIIYKNCWLENPTPENPCFFDSSWVKDVCTSNRSYGYEEKDGYYSPCFIMRLENTEDWIPGFIQTDPSAIMDSYDQGFVPIQCVAKTSEGEDSPPLITVYPPKGFSHLFFPVNGFNPGRYLLPMVAVKLNRIRKTEKVTVECSVDAPNAFFLWNNGRAVIKFETL</sequence>
<dbReference type="Gene3D" id="2.60.40.1660">
    <property type="entry name" value="Na, k-atpase alpha subunit"/>
    <property type="match status" value="1"/>
</dbReference>
<dbReference type="AlphaFoldDB" id="A0A8X6M0H7"/>
<evidence type="ECO:0000313" key="8">
    <source>
        <dbReference type="Proteomes" id="UP000887116"/>
    </source>
</evidence>
<protein>
    <submittedName>
        <fullName evidence="7">Uncharacterized protein</fullName>
    </submittedName>
</protein>
<proteinExistence type="inferred from homology"/>
<dbReference type="GO" id="GO:1990573">
    <property type="term" value="P:potassium ion import across plasma membrane"/>
    <property type="evidence" value="ECO:0007669"/>
    <property type="project" value="TreeGrafter"/>
</dbReference>
<keyword evidence="3" id="KW-0812">Transmembrane</keyword>
<dbReference type="EMBL" id="BMAO01029001">
    <property type="protein sequence ID" value="GFR28750.1"/>
    <property type="molecule type" value="Genomic_DNA"/>
</dbReference>
<keyword evidence="8" id="KW-1185">Reference proteome</keyword>
<dbReference type="InterPro" id="IPR038702">
    <property type="entry name" value="Na/K_ATPase_sub_beta_sf"/>
</dbReference>
<dbReference type="GO" id="GO:0030007">
    <property type="term" value="P:intracellular potassium ion homeostasis"/>
    <property type="evidence" value="ECO:0007669"/>
    <property type="project" value="TreeGrafter"/>
</dbReference>
<comment type="caution">
    <text evidence="7">The sequence shown here is derived from an EMBL/GenBank/DDBJ whole genome shotgun (WGS) entry which is preliminary data.</text>
</comment>
<dbReference type="InterPro" id="IPR000402">
    <property type="entry name" value="Na/K_ATPase_sub_beta"/>
</dbReference>